<feature type="region of interest" description="Disordered" evidence="1">
    <location>
        <begin position="1"/>
        <end position="36"/>
    </location>
</feature>
<keyword evidence="3" id="KW-1185">Reference proteome</keyword>
<dbReference type="AlphaFoldDB" id="A0AA40CNT5"/>
<protein>
    <submittedName>
        <fullName evidence="2">Uncharacterized protein</fullName>
    </submittedName>
</protein>
<dbReference type="EMBL" id="JAULSV010000005">
    <property type="protein sequence ID" value="KAK0643849.1"/>
    <property type="molecule type" value="Genomic_DNA"/>
</dbReference>
<reference evidence="2" key="1">
    <citation type="submission" date="2023-06" db="EMBL/GenBank/DDBJ databases">
        <title>Genome-scale phylogeny and comparative genomics of the fungal order Sordariales.</title>
        <authorList>
            <consortium name="Lawrence Berkeley National Laboratory"/>
            <person name="Hensen N."/>
            <person name="Bonometti L."/>
            <person name="Westerberg I."/>
            <person name="Brannstrom I.O."/>
            <person name="Guillou S."/>
            <person name="Cros-Aarteil S."/>
            <person name="Calhoun S."/>
            <person name="Haridas S."/>
            <person name="Kuo A."/>
            <person name="Mondo S."/>
            <person name="Pangilinan J."/>
            <person name="Riley R."/>
            <person name="Labutti K."/>
            <person name="Andreopoulos B."/>
            <person name="Lipzen A."/>
            <person name="Chen C."/>
            <person name="Yanf M."/>
            <person name="Daum C."/>
            <person name="Ng V."/>
            <person name="Clum A."/>
            <person name="Steindorff A."/>
            <person name="Ohm R."/>
            <person name="Martin F."/>
            <person name="Silar P."/>
            <person name="Natvig D."/>
            <person name="Lalanne C."/>
            <person name="Gautier V."/>
            <person name="Ament-Velasquez S.L."/>
            <person name="Kruys A."/>
            <person name="Hutchinson M.I."/>
            <person name="Powell A.J."/>
            <person name="Barry K."/>
            <person name="Miller A.N."/>
            <person name="Grigoriev I.V."/>
            <person name="Debuchy R."/>
            <person name="Gladieux P."/>
            <person name="Thoren M.H."/>
            <person name="Johannesson H."/>
        </authorList>
    </citation>
    <scope>NUCLEOTIDE SEQUENCE</scope>
    <source>
        <strain evidence="2">SMH2532-1</strain>
    </source>
</reference>
<dbReference type="Proteomes" id="UP001174936">
    <property type="component" value="Unassembled WGS sequence"/>
</dbReference>
<proteinExistence type="predicted"/>
<evidence type="ECO:0000313" key="3">
    <source>
        <dbReference type="Proteomes" id="UP001174936"/>
    </source>
</evidence>
<feature type="compositionally biased region" description="Polar residues" evidence="1">
    <location>
        <begin position="22"/>
        <end position="33"/>
    </location>
</feature>
<name>A0AA40CNT5_9PEZI</name>
<accession>A0AA40CNT5</accession>
<feature type="region of interest" description="Disordered" evidence="1">
    <location>
        <begin position="148"/>
        <end position="182"/>
    </location>
</feature>
<feature type="compositionally biased region" description="Polar residues" evidence="1">
    <location>
        <begin position="155"/>
        <end position="182"/>
    </location>
</feature>
<evidence type="ECO:0000256" key="1">
    <source>
        <dbReference type="SAM" id="MobiDB-lite"/>
    </source>
</evidence>
<comment type="caution">
    <text evidence="2">The sequence shown here is derived from an EMBL/GenBank/DDBJ whole genome shotgun (WGS) entry which is preliminary data.</text>
</comment>
<organism evidence="2 3">
    <name type="scientific">Cercophora newfieldiana</name>
    <dbReference type="NCBI Taxonomy" id="92897"/>
    <lineage>
        <taxon>Eukaryota</taxon>
        <taxon>Fungi</taxon>
        <taxon>Dikarya</taxon>
        <taxon>Ascomycota</taxon>
        <taxon>Pezizomycotina</taxon>
        <taxon>Sordariomycetes</taxon>
        <taxon>Sordariomycetidae</taxon>
        <taxon>Sordariales</taxon>
        <taxon>Lasiosphaeriaceae</taxon>
        <taxon>Cercophora</taxon>
    </lineage>
</organism>
<feature type="compositionally biased region" description="Basic residues" evidence="1">
    <location>
        <begin position="8"/>
        <end position="21"/>
    </location>
</feature>
<evidence type="ECO:0000313" key="2">
    <source>
        <dbReference type="EMBL" id="KAK0643849.1"/>
    </source>
</evidence>
<gene>
    <name evidence="2" type="ORF">B0T16DRAFT_459949</name>
</gene>
<sequence>MESPHSNKLQKRTKKSARARKQNGSQTPASSLAPTGKLFVPWPVPQELRDMIWEQVLLDGNSPHCNIPSCLKGIPGNLPLHYHITEDGKSVPMKVEVANLITTQLHPILSACRESRAFAMRHAAKCQATNPVSRKVFKFQPAPVFSGIDPVPMASSPQRRLRWTQTKSDQQPSTSGPALGWSANSLSDLPLVVLGKRYFSEQPPASDSPQNDPAMLRAWEQQMTERLGMIETLSDTLDKQLMVLHPSTWHWEIYLVMPKITAVASRWQALGKQGRYIIDLEEKQLWRQLRRLFQGATWWMATEGGSSFPHCPSDKDVLPEFIEEICGERNEDFGCLRQEALETIPDRVLGQANLNREDKGLAPLAMENIRVGVQFTLLIHFEEGPARKIR</sequence>